<keyword evidence="1" id="KW-0812">Transmembrane</keyword>
<keyword evidence="1" id="KW-0472">Membrane</keyword>
<dbReference type="AlphaFoldDB" id="A0AAD7CFF6"/>
<evidence type="ECO:0000313" key="3">
    <source>
        <dbReference type="Proteomes" id="UP001221142"/>
    </source>
</evidence>
<evidence type="ECO:0000313" key="2">
    <source>
        <dbReference type="EMBL" id="KAJ7647425.1"/>
    </source>
</evidence>
<gene>
    <name evidence="2" type="ORF">FB45DRAFT_987185</name>
</gene>
<organism evidence="2 3">
    <name type="scientific">Roridomyces roridus</name>
    <dbReference type="NCBI Taxonomy" id="1738132"/>
    <lineage>
        <taxon>Eukaryota</taxon>
        <taxon>Fungi</taxon>
        <taxon>Dikarya</taxon>
        <taxon>Basidiomycota</taxon>
        <taxon>Agaricomycotina</taxon>
        <taxon>Agaricomycetes</taxon>
        <taxon>Agaricomycetidae</taxon>
        <taxon>Agaricales</taxon>
        <taxon>Marasmiineae</taxon>
        <taxon>Mycenaceae</taxon>
        <taxon>Roridomyces</taxon>
    </lineage>
</organism>
<evidence type="ECO:0000256" key="1">
    <source>
        <dbReference type="SAM" id="Phobius"/>
    </source>
</evidence>
<name>A0AAD7CFF6_9AGAR</name>
<dbReference type="Proteomes" id="UP001221142">
    <property type="component" value="Unassembled WGS sequence"/>
</dbReference>
<keyword evidence="3" id="KW-1185">Reference proteome</keyword>
<reference evidence="2" key="1">
    <citation type="submission" date="2023-03" db="EMBL/GenBank/DDBJ databases">
        <title>Massive genome expansion in bonnet fungi (Mycena s.s.) driven by repeated elements and novel gene families across ecological guilds.</title>
        <authorList>
            <consortium name="Lawrence Berkeley National Laboratory"/>
            <person name="Harder C.B."/>
            <person name="Miyauchi S."/>
            <person name="Viragh M."/>
            <person name="Kuo A."/>
            <person name="Thoen E."/>
            <person name="Andreopoulos B."/>
            <person name="Lu D."/>
            <person name="Skrede I."/>
            <person name="Drula E."/>
            <person name="Henrissat B."/>
            <person name="Morin E."/>
            <person name="Kohler A."/>
            <person name="Barry K."/>
            <person name="LaButti K."/>
            <person name="Morin E."/>
            <person name="Salamov A."/>
            <person name="Lipzen A."/>
            <person name="Mereny Z."/>
            <person name="Hegedus B."/>
            <person name="Baldrian P."/>
            <person name="Stursova M."/>
            <person name="Weitz H."/>
            <person name="Taylor A."/>
            <person name="Grigoriev I.V."/>
            <person name="Nagy L.G."/>
            <person name="Martin F."/>
            <person name="Kauserud H."/>
        </authorList>
    </citation>
    <scope>NUCLEOTIDE SEQUENCE</scope>
    <source>
        <strain evidence="2">9284</strain>
    </source>
</reference>
<protein>
    <submittedName>
        <fullName evidence="2">Uncharacterized protein</fullName>
    </submittedName>
</protein>
<proteinExistence type="predicted"/>
<feature type="transmembrane region" description="Helical" evidence="1">
    <location>
        <begin position="57"/>
        <end position="75"/>
    </location>
</feature>
<accession>A0AAD7CFF6</accession>
<comment type="caution">
    <text evidence="2">The sequence shown here is derived from an EMBL/GenBank/DDBJ whole genome shotgun (WGS) entry which is preliminary data.</text>
</comment>
<keyword evidence="1" id="KW-1133">Transmembrane helix</keyword>
<dbReference type="EMBL" id="JARKIF010000002">
    <property type="protein sequence ID" value="KAJ7647425.1"/>
    <property type="molecule type" value="Genomic_DNA"/>
</dbReference>
<sequence>MSDFLSRLMRALKLRQGWDDYKQVSTDAADGELEEEISLMTGNTGNVPRRKRTSCGLVWKAFAIVAALFAIWNGFKLLSWALTPRRTGLENMPEYSTSLGCLSSPYVYSGEAASFSIPVTNAEHGIDMLRGGAVGTFTLLQGAATETQVRYQLSIQTDNKALLDDILLNRPSPESGKPITISTPSLPEGSCMRYDLKMFIPPNLKKLHIRSHTVTHLQVDPESEIQLDALFVTLFVSDPRNMVIPHTNLRAHEMVIELYDGWLVGDVGVDGLTKLTTQRGPAVMNVRAHPVDSTSSEPAQLRTTTGAGRTDVFYIDSVHRHRAISNVHLSSKNAPMYLTYRNSQFNGLVELASQSFTATGVDKLAPAPVDGTWTHAVGDPQGRDRLAINSRGWTGLYF</sequence>